<organism evidence="3 4">
    <name type="scientific">Janthinobacterium fluminis</name>
    <dbReference type="NCBI Taxonomy" id="2987524"/>
    <lineage>
        <taxon>Bacteria</taxon>
        <taxon>Pseudomonadati</taxon>
        <taxon>Pseudomonadota</taxon>
        <taxon>Betaproteobacteria</taxon>
        <taxon>Burkholderiales</taxon>
        <taxon>Oxalobacteraceae</taxon>
        <taxon>Janthinobacterium</taxon>
    </lineage>
</organism>
<evidence type="ECO:0000313" key="3">
    <source>
        <dbReference type="EMBL" id="MDC8758945.1"/>
    </source>
</evidence>
<name>A0ABT5K1V6_9BURK</name>
<dbReference type="EMBL" id="JAQQXR010000005">
    <property type="protein sequence ID" value="MDC8758945.1"/>
    <property type="molecule type" value="Genomic_DNA"/>
</dbReference>
<keyword evidence="4" id="KW-1185">Reference proteome</keyword>
<accession>A0ABT5K1V6</accession>
<dbReference type="PANTHER" id="PTHR11712:SF336">
    <property type="entry name" value="3-OXOACYL-[ACYL-CARRIER-PROTEIN] SYNTHASE, MITOCHONDRIAL"/>
    <property type="match status" value="1"/>
</dbReference>
<sequence>MSKPLDIAITAWETISPLGAGAQAFAGAAAGAANLPEDFVAAQYPSELEYKFAPYEGKQFLGKGTRTMDRTTALAVGTAKLLFEACPFGEEQRDRSGFILGTSTGSIRSTSDFMRDSLVGERPFLVNPALFPNTVMNCAAGQCAIWFKARGVNATIAAGRLSGFMSLQYASMMLRRGYADMLYTGAVEELCPQTAWAHQILGAAGERLALPQGEGCAMFALERASDVAERGGRAATTLYALHCQRYFDATKEITQAAVDGVVAAIREVLARFKFGADDIGFISIGATSDKAAYDIERAAVEAYFGRSRLSVIDVVDRVGETYSAAFSFKLAGLLGHAGYQGEGNSPFGIVLSATHDGYVGVALVCR</sequence>
<dbReference type="InterPro" id="IPR016039">
    <property type="entry name" value="Thiolase-like"/>
</dbReference>
<gene>
    <name evidence="3" type="ORF">OIK44_15295</name>
</gene>
<evidence type="ECO:0000256" key="1">
    <source>
        <dbReference type="ARBA" id="ARBA00022679"/>
    </source>
</evidence>
<protein>
    <submittedName>
        <fullName evidence="3">Beta-ketoacyl synthase N-terminal-like domain-containing protein</fullName>
    </submittedName>
</protein>
<dbReference type="RefSeq" id="WP_273671821.1">
    <property type="nucleotide sequence ID" value="NZ_JAQQXR010000005.1"/>
</dbReference>
<dbReference type="SUPFAM" id="SSF53901">
    <property type="entry name" value="Thiolase-like"/>
    <property type="match status" value="2"/>
</dbReference>
<keyword evidence="1" id="KW-0808">Transferase</keyword>
<dbReference type="Pfam" id="PF00109">
    <property type="entry name" value="ketoacyl-synt"/>
    <property type="match status" value="1"/>
</dbReference>
<dbReference type="Proteomes" id="UP001221208">
    <property type="component" value="Unassembled WGS sequence"/>
</dbReference>
<dbReference type="PANTHER" id="PTHR11712">
    <property type="entry name" value="POLYKETIDE SYNTHASE-RELATED"/>
    <property type="match status" value="1"/>
</dbReference>
<evidence type="ECO:0000313" key="4">
    <source>
        <dbReference type="Proteomes" id="UP001221208"/>
    </source>
</evidence>
<dbReference type="InterPro" id="IPR000794">
    <property type="entry name" value="Beta-ketoacyl_synthase"/>
</dbReference>
<dbReference type="InterPro" id="IPR014030">
    <property type="entry name" value="Ketoacyl_synth_N"/>
</dbReference>
<comment type="caution">
    <text evidence="3">The sequence shown here is derived from an EMBL/GenBank/DDBJ whole genome shotgun (WGS) entry which is preliminary data.</text>
</comment>
<feature type="domain" description="Beta-ketoacyl synthase-like N-terminal" evidence="2">
    <location>
        <begin position="59"/>
        <end position="196"/>
    </location>
</feature>
<evidence type="ECO:0000259" key="2">
    <source>
        <dbReference type="Pfam" id="PF00109"/>
    </source>
</evidence>
<dbReference type="Gene3D" id="3.40.47.10">
    <property type="match status" value="2"/>
</dbReference>
<proteinExistence type="predicted"/>
<reference evidence="3 4" key="1">
    <citation type="submission" date="2022-10" db="EMBL/GenBank/DDBJ databases">
        <title>Janthinobacterium sp. hw3 Genome sequencing.</title>
        <authorList>
            <person name="Park S."/>
        </authorList>
    </citation>
    <scope>NUCLEOTIDE SEQUENCE [LARGE SCALE GENOMIC DNA]</scope>
    <source>
        <strain evidence="4">hw3</strain>
    </source>
</reference>